<name>A0A0T5P2R4_9RHOB</name>
<dbReference type="PANTHER" id="PTHR43884:SF20">
    <property type="entry name" value="ACYL-COA DEHYDROGENASE FADE28"/>
    <property type="match status" value="1"/>
</dbReference>
<dbReference type="InterPro" id="IPR009075">
    <property type="entry name" value="AcylCo_DH/oxidase_C"/>
</dbReference>
<sequence length="364" mass="39060">MDFTLSDERRMLQDSLSRYLADHLDHERRRKTLDSGAPYNADLYKGLADLGTLAALFPEEAGGFGGTGPDLALVFETLGRAGTLEPFLPAALAAPLLTDHADLVEQVIAGESIVTLAHTEPDARYDLADVTLSAKPTLNGTKTNVLFGAQATHLIVSARESGDRLDPEGISLFLVPTDAPGLTITPLTNVDGTASAQIAFTDTPAETRLGEPAQGHALLETATAHAILALSAETLGAMEAAKDLTLAYLQERQQFGRPIGTFQALQHRLADMLTEIEQARSAVLNLAGHLDAPRDIRERHVSATKNLVGRVAALVAEEAVQMHGGIGMTEEYELSHHARRLVMADHLFGDVDHHLERFIHLSGG</sequence>
<reference evidence="10 12" key="1">
    <citation type="submission" date="2015-04" db="EMBL/GenBank/DDBJ databases">
        <title>The draft genome sequence of Roseovarius indicus B108T.</title>
        <authorList>
            <person name="Li G."/>
            <person name="Lai Q."/>
            <person name="Shao Z."/>
            <person name="Yan P."/>
        </authorList>
    </citation>
    <scope>NUCLEOTIDE SEQUENCE [LARGE SCALE GENOMIC DNA]</scope>
    <source>
        <strain evidence="10 12">B108</strain>
    </source>
</reference>
<accession>A0A0T5P2R4</accession>
<dbReference type="EC" id="1.3.99.32" evidence="11"/>
<reference evidence="11 13" key="2">
    <citation type="submission" date="2018-08" db="EMBL/GenBank/DDBJ databases">
        <title>Genetic Globetrotter - A new plasmid hitch-hiking vast phylogenetic and geographic distances.</title>
        <authorList>
            <person name="Vollmers J."/>
            <person name="Petersen J."/>
        </authorList>
    </citation>
    <scope>NUCLEOTIDE SEQUENCE [LARGE SCALE GENOMIC DNA]</scope>
    <source>
        <strain evidence="11 13">DSM 26383</strain>
    </source>
</reference>
<dbReference type="PATRIC" id="fig|540747.5.peg.3062"/>
<dbReference type="OrthoDB" id="7328575at2"/>
<evidence type="ECO:0000256" key="4">
    <source>
        <dbReference type="ARBA" id="ARBA00022827"/>
    </source>
</evidence>
<dbReference type="InterPro" id="IPR036250">
    <property type="entry name" value="AcylCo_DH-like_C"/>
</dbReference>
<dbReference type="GO" id="GO:0003995">
    <property type="term" value="F:acyl-CoA dehydrogenase activity"/>
    <property type="evidence" value="ECO:0007669"/>
    <property type="project" value="TreeGrafter"/>
</dbReference>
<evidence type="ECO:0000256" key="6">
    <source>
        <dbReference type="RuleBase" id="RU362125"/>
    </source>
</evidence>
<evidence type="ECO:0000313" key="10">
    <source>
        <dbReference type="EMBL" id="KRS15415.1"/>
    </source>
</evidence>
<dbReference type="Pfam" id="PF02770">
    <property type="entry name" value="Acyl-CoA_dh_M"/>
    <property type="match status" value="1"/>
</dbReference>
<dbReference type="RefSeq" id="WP_057820191.1">
    <property type="nucleotide sequence ID" value="NZ_CP031598.1"/>
</dbReference>
<gene>
    <name evidence="11" type="primary">acd_2</name>
    <name evidence="11" type="ORF">RIdsm_04391</name>
    <name evidence="10" type="ORF">XM52_23530</name>
</gene>
<evidence type="ECO:0000313" key="12">
    <source>
        <dbReference type="Proteomes" id="UP000051401"/>
    </source>
</evidence>
<comment type="cofactor">
    <cofactor evidence="1 6">
        <name>FAD</name>
        <dbReference type="ChEBI" id="CHEBI:57692"/>
    </cofactor>
</comment>
<dbReference type="SUPFAM" id="SSF47203">
    <property type="entry name" value="Acyl-CoA dehydrogenase C-terminal domain-like"/>
    <property type="match status" value="1"/>
</dbReference>
<dbReference type="PANTHER" id="PTHR43884">
    <property type="entry name" value="ACYL-COA DEHYDROGENASE"/>
    <property type="match status" value="1"/>
</dbReference>
<evidence type="ECO:0000256" key="5">
    <source>
        <dbReference type="ARBA" id="ARBA00023002"/>
    </source>
</evidence>
<evidence type="ECO:0000256" key="2">
    <source>
        <dbReference type="ARBA" id="ARBA00009347"/>
    </source>
</evidence>
<dbReference type="GO" id="GO:0050660">
    <property type="term" value="F:flavin adenine dinucleotide binding"/>
    <property type="evidence" value="ECO:0007669"/>
    <property type="project" value="InterPro"/>
</dbReference>
<evidence type="ECO:0000259" key="8">
    <source>
        <dbReference type="Pfam" id="PF02770"/>
    </source>
</evidence>
<evidence type="ECO:0000256" key="1">
    <source>
        <dbReference type="ARBA" id="ARBA00001974"/>
    </source>
</evidence>
<dbReference type="InterPro" id="IPR006091">
    <property type="entry name" value="Acyl-CoA_Oxase/DH_mid-dom"/>
</dbReference>
<dbReference type="EMBL" id="LAXI01000022">
    <property type="protein sequence ID" value="KRS15415.1"/>
    <property type="molecule type" value="Genomic_DNA"/>
</dbReference>
<organism evidence="10 12">
    <name type="scientific">Roseovarius indicus</name>
    <dbReference type="NCBI Taxonomy" id="540747"/>
    <lineage>
        <taxon>Bacteria</taxon>
        <taxon>Pseudomonadati</taxon>
        <taxon>Pseudomonadota</taxon>
        <taxon>Alphaproteobacteria</taxon>
        <taxon>Rhodobacterales</taxon>
        <taxon>Roseobacteraceae</taxon>
        <taxon>Roseovarius</taxon>
    </lineage>
</organism>
<dbReference type="Gene3D" id="2.40.110.10">
    <property type="entry name" value="Butyryl-CoA Dehydrogenase, subunit A, domain 2"/>
    <property type="match status" value="1"/>
</dbReference>
<dbReference type="Pfam" id="PF02771">
    <property type="entry name" value="Acyl-CoA_dh_N"/>
    <property type="match status" value="1"/>
</dbReference>
<evidence type="ECO:0000259" key="9">
    <source>
        <dbReference type="Pfam" id="PF02771"/>
    </source>
</evidence>
<keyword evidence="3 6" id="KW-0285">Flavoprotein</keyword>
<dbReference type="EMBL" id="CP031598">
    <property type="protein sequence ID" value="QEW28560.1"/>
    <property type="molecule type" value="Genomic_DNA"/>
</dbReference>
<protein>
    <submittedName>
        <fullName evidence="10">Acyl-CoA dehydrogenase</fullName>
    </submittedName>
    <submittedName>
        <fullName evidence="11">Glutaryl-CoA dehydrogenase</fullName>
        <ecNumber evidence="11">1.3.99.32</ecNumber>
    </submittedName>
</protein>
<evidence type="ECO:0000259" key="7">
    <source>
        <dbReference type="Pfam" id="PF00441"/>
    </source>
</evidence>
<dbReference type="InterPro" id="IPR046373">
    <property type="entry name" value="Acyl-CoA_Oxase/DH_mid-dom_sf"/>
</dbReference>
<evidence type="ECO:0000313" key="11">
    <source>
        <dbReference type="EMBL" id="QEW28560.1"/>
    </source>
</evidence>
<proteinExistence type="inferred from homology"/>
<dbReference type="Gene3D" id="1.10.540.10">
    <property type="entry name" value="Acyl-CoA dehydrogenase/oxidase, N-terminal domain"/>
    <property type="match status" value="1"/>
</dbReference>
<dbReference type="Pfam" id="PF00441">
    <property type="entry name" value="Acyl-CoA_dh_1"/>
    <property type="match status" value="1"/>
</dbReference>
<comment type="similarity">
    <text evidence="2 6">Belongs to the acyl-CoA dehydrogenase family.</text>
</comment>
<dbReference type="KEGG" id="rid:RIdsm_04391"/>
<keyword evidence="4 6" id="KW-0274">FAD</keyword>
<dbReference type="AlphaFoldDB" id="A0A0T5P2R4"/>
<dbReference type="STRING" id="540747.SAMN04488031_11595"/>
<feature type="domain" description="Acyl-CoA dehydrogenase/oxidase C-terminal" evidence="7">
    <location>
        <begin position="215"/>
        <end position="343"/>
    </location>
</feature>
<dbReference type="InterPro" id="IPR013786">
    <property type="entry name" value="AcylCoA_DH/ox_N"/>
</dbReference>
<keyword evidence="5 6" id="KW-0560">Oxidoreductase</keyword>
<evidence type="ECO:0000256" key="3">
    <source>
        <dbReference type="ARBA" id="ARBA00022630"/>
    </source>
</evidence>
<evidence type="ECO:0000313" key="13">
    <source>
        <dbReference type="Proteomes" id="UP000325785"/>
    </source>
</evidence>
<dbReference type="SUPFAM" id="SSF56645">
    <property type="entry name" value="Acyl-CoA dehydrogenase NM domain-like"/>
    <property type="match status" value="1"/>
</dbReference>
<dbReference type="Proteomes" id="UP000325785">
    <property type="component" value="Chromosome"/>
</dbReference>
<dbReference type="Gene3D" id="1.20.140.10">
    <property type="entry name" value="Butyryl-CoA Dehydrogenase, subunit A, domain 3"/>
    <property type="match status" value="1"/>
</dbReference>
<dbReference type="InterPro" id="IPR009100">
    <property type="entry name" value="AcylCoA_DH/oxidase_NM_dom_sf"/>
</dbReference>
<dbReference type="CDD" id="cd00567">
    <property type="entry name" value="ACAD"/>
    <property type="match status" value="1"/>
</dbReference>
<keyword evidence="12" id="KW-1185">Reference proteome</keyword>
<dbReference type="Proteomes" id="UP000051401">
    <property type="component" value="Unassembled WGS sequence"/>
</dbReference>
<feature type="domain" description="Acyl-CoA dehydrogenase/oxidase N-terminal" evidence="9">
    <location>
        <begin position="6"/>
        <end position="83"/>
    </location>
</feature>
<dbReference type="InterPro" id="IPR037069">
    <property type="entry name" value="AcylCoA_DH/ox_N_sf"/>
</dbReference>
<feature type="domain" description="Acyl-CoA oxidase/dehydrogenase middle" evidence="8">
    <location>
        <begin position="116"/>
        <end position="201"/>
    </location>
</feature>